<comment type="similarity">
    <text evidence="8">Belongs to the shikimate dehydrogenase family.</text>
</comment>
<evidence type="ECO:0000256" key="7">
    <source>
        <dbReference type="ARBA" id="ARBA00049442"/>
    </source>
</evidence>
<feature type="binding site" evidence="8">
    <location>
        <position position="226"/>
    </location>
    <ligand>
        <name>shikimate</name>
        <dbReference type="ChEBI" id="CHEBI:36208"/>
    </ligand>
</feature>
<keyword evidence="3 8" id="KW-0028">Amino-acid biosynthesis</keyword>
<dbReference type="GO" id="GO:0004764">
    <property type="term" value="F:shikimate 3-dehydrogenase (NADP+) activity"/>
    <property type="evidence" value="ECO:0007669"/>
    <property type="project" value="UniProtKB-UniRule"/>
</dbReference>
<dbReference type="eggNOG" id="COG0169">
    <property type="taxonomic scope" value="Bacteria"/>
</dbReference>
<comment type="catalytic activity">
    <reaction evidence="7 8">
        <text>shikimate + NADP(+) = 3-dehydroshikimate + NADPH + H(+)</text>
        <dbReference type="Rhea" id="RHEA:17737"/>
        <dbReference type="ChEBI" id="CHEBI:15378"/>
        <dbReference type="ChEBI" id="CHEBI:16630"/>
        <dbReference type="ChEBI" id="CHEBI:36208"/>
        <dbReference type="ChEBI" id="CHEBI:57783"/>
        <dbReference type="ChEBI" id="CHEBI:58349"/>
        <dbReference type="EC" id="1.1.1.25"/>
    </reaction>
</comment>
<evidence type="ECO:0000256" key="4">
    <source>
        <dbReference type="ARBA" id="ARBA00022857"/>
    </source>
</evidence>
<feature type="binding site" evidence="8">
    <location>
        <position position="82"/>
    </location>
    <ligand>
        <name>NADP(+)</name>
        <dbReference type="ChEBI" id="CHEBI:58349"/>
    </ligand>
</feature>
<accession>E4S497</accession>
<feature type="active site" description="Proton acceptor" evidence="8">
    <location>
        <position position="70"/>
    </location>
</feature>
<dbReference type="Proteomes" id="UP000009256">
    <property type="component" value="Chromosome"/>
</dbReference>
<gene>
    <name evidence="8" type="primary">aroE</name>
    <name evidence="11" type="ordered locus">Calkr_0811</name>
</gene>
<evidence type="ECO:0000313" key="12">
    <source>
        <dbReference type="Proteomes" id="UP000009256"/>
    </source>
</evidence>
<organism evidence="11 12">
    <name type="scientific">Caldicellulosiruptor acetigenus (strain ATCC 700853 / DSM 12137 / I77R1B)</name>
    <name type="common">Caldicellulosiruptor kristjanssonii</name>
    <dbReference type="NCBI Taxonomy" id="632335"/>
    <lineage>
        <taxon>Bacteria</taxon>
        <taxon>Bacillati</taxon>
        <taxon>Bacillota</taxon>
        <taxon>Bacillota incertae sedis</taxon>
        <taxon>Caldicellulosiruptorales</taxon>
        <taxon>Caldicellulosiruptoraceae</taxon>
        <taxon>Caldicellulosiruptor</taxon>
    </lineage>
</organism>
<feature type="binding site" evidence="8">
    <location>
        <position position="254"/>
    </location>
    <ligand>
        <name>shikimate</name>
        <dbReference type="ChEBI" id="CHEBI:36208"/>
    </ligand>
</feature>
<dbReference type="EMBL" id="CP002326">
    <property type="protein sequence ID" value="ADQ40334.1"/>
    <property type="molecule type" value="Genomic_DNA"/>
</dbReference>
<comment type="pathway">
    <text evidence="1 8">Metabolic intermediate biosynthesis; chorismate biosynthesis; chorismate from D-erythrose 4-phosphate and phosphoenolpyruvate: step 4/7.</text>
</comment>
<dbReference type="Gene3D" id="3.40.50.720">
    <property type="entry name" value="NAD(P)-binding Rossmann-like Domain"/>
    <property type="match status" value="1"/>
</dbReference>
<feature type="binding site" evidence="8">
    <location>
        <position position="66"/>
    </location>
    <ligand>
        <name>shikimate</name>
        <dbReference type="ChEBI" id="CHEBI:36208"/>
    </ligand>
</feature>
<name>E4S497_CALA7</name>
<evidence type="ECO:0000256" key="3">
    <source>
        <dbReference type="ARBA" id="ARBA00022605"/>
    </source>
</evidence>
<keyword evidence="12" id="KW-1185">Reference proteome</keyword>
<dbReference type="InterPro" id="IPR036291">
    <property type="entry name" value="NAD(P)-bd_dom_sf"/>
</dbReference>
<dbReference type="Pfam" id="PF01488">
    <property type="entry name" value="Shikimate_DH"/>
    <property type="match status" value="1"/>
</dbReference>
<evidence type="ECO:0000256" key="2">
    <source>
        <dbReference type="ARBA" id="ARBA00012962"/>
    </source>
</evidence>
<dbReference type="GO" id="GO:0009073">
    <property type="term" value="P:aromatic amino acid family biosynthetic process"/>
    <property type="evidence" value="ECO:0007669"/>
    <property type="project" value="UniProtKB-KW"/>
</dbReference>
<dbReference type="InterPro" id="IPR046346">
    <property type="entry name" value="Aminoacid_DH-like_N_sf"/>
</dbReference>
<feature type="binding site" evidence="8">
    <location>
        <position position="247"/>
    </location>
    <ligand>
        <name>NADP(+)</name>
        <dbReference type="ChEBI" id="CHEBI:58349"/>
    </ligand>
</feature>
<dbReference type="InterPro" id="IPR013708">
    <property type="entry name" value="Shikimate_DH-bd_N"/>
</dbReference>
<dbReference type="NCBIfam" id="TIGR00507">
    <property type="entry name" value="aroE"/>
    <property type="match status" value="1"/>
</dbReference>
<feature type="binding site" evidence="8">
    <location>
        <begin position="154"/>
        <end position="159"/>
    </location>
    <ligand>
        <name>NADP(+)</name>
        <dbReference type="ChEBI" id="CHEBI:58349"/>
    </ligand>
</feature>
<dbReference type="KEGG" id="cki:Calkr_0811"/>
<evidence type="ECO:0000313" key="11">
    <source>
        <dbReference type="EMBL" id="ADQ40334.1"/>
    </source>
</evidence>
<keyword evidence="4 8" id="KW-0521">NADP</keyword>
<dbReference type="RefSeq" id="WP_013432155.1">
    <property type="nucleotide sequence ID" value="NC_014721.1"/>
</dbReference>
<sequence length="291" mass="33477">MRRTKKLYLIGKTLKHSLSKYIHNTILRKMNLDVIYENLEVPLLDNLENTVNLIKDDEDCIGFNITIPYKEEILRFCDEMSEDVKVIGAANTVKKIGNALVAYNTDWIGLIKSWNDIKANFSGKKILILGAGGAAKACVYALYSLGVKEVFVSNRTQIRVDEMKKSLSESGLKIEIIFVDWLKRMSQYYDIVINTTPLGMYPDNSNPFDFKLYSFDGTYFAYDVVYNPAVTPFLKSAQEIGIKCDNGLRMLIWQAIEAQKIWFGSIISDVEKDYLEIEKICNEVLYKWQYE</sequence>
<dbReference type="GO" id="GO:0009423">
    <property type="term" value="P:chorismate biosynthetic process"/>
    <property type="evidence" value="ECO:0007669"/>
    <property type="project" value="UniProtKB-UniRule"/>
</dbReference>
<feature type="domain" description="Quinate/shikimate 5-dehydrogenase/glutamyl-tRNA reductase" evidence="9">
    <location>
        <begin position="118"/>
        <end position="196"/>
    </location>
</feature>
<dbReference type="GO" id="GO:0005829">
    <property type="term" value="C:cytosol"/>
    <property type="evidence" value="ECO:0007669"/>
    <property type="project" value="TreeGrafter"/>
</dbReference>
<evidence type="ECO:0000256" key="6">
    <source>
        <dbReference type="ARBA" id="ARBA00023141"/>
    </source>
</evidence>
<dbReference type="InterPro" id="IPR011342">
    <property type="entry name" value="Shikimate_DH"/>
</dbReference>
<feature type="binding site" evidence="8">
    <location>
        <begin position="17"/>
        <end position="19"/>
    </location>
    <ligand>
        <name>shikimate</name>
        <dbReference type="ChEBI" id="CHEBI:36208"/>
    </ligand>
</feature>
<dbReference type="GO" id="GO:0050661">
    <property type="term" value="F:NADP binding"/>
    <property type="evidence" value="ECO:0007669"/>
    <property type="project" value="InterPro"/>
</dbReference>
<dbReference type="InterPro" id="IPR022893">
    <property type="entry name" value="Shikimate_DH_fam"/>
</dbReference>
<evidence type="ECO:0000256" key="5">
    <source>
        <dbReference type="ARBA" id="ARBA00023002"/>
    </source>
</evidence>
<dbReference type="AlphaFoldDB" id="E4S497"/>
<dbReference type="HAMAP" id="MF_00222">
    <property type="entry name" value="Shikimate_DH_AroE"/>
    <property type="match status" value="1"/>
</dbReference>
<dbReference type="PANTHER" id="PTHR21089:SF1">
    <property type="entry name" value="BIFUNCTIONAL 3-DEHYDROQUINATE DEHYDRATASE_SHIKIMATE DEHYDROGENASE, CHLOROPLASTIC"/>
    <property type="match status" value="1"/>
</dbReference>
<reference key="1">
    <citation type="submission" date="2010-11" db="EMBL/GenBank/DDBJ databases">
        <title>Complete sequence of chromosome of Caldicellulosiruptor kristjanssonii 177R1B.</title>
        <authorList>
            <consortium name="US DOE Joint Genome Institute"/>
            <person name="Lucas S."/>
            <person name="Copeland A."/>
            <person name="Lapidus A."/>
            <person name="Cheng J.-F."/>
            <person name="Bruce D."/>
            <person name="Goodwin L."/>
            <person name="Pitluck S."/>
            <person name="Davenport K."/>
            <person name="Detter J.C."/>
            <person name="Han C."/>
            <person name="Tapia R."/>
            <person name="Land M."/>
            <person name="Hauser L."/>
            <person name="Jeffries C."/>
            <person name="Kyrpides N."/>
            <person name="Ivanova N."/>
            <person name="Mikhailova N."/>
            <person name="Blumer-Schuette S.E."/>
            <person name="Kelly R.M."/>
            <person name="Woyke T."/>
        </authorList>
    </citation>
    <scope>NUCLEOTIDE SEQUENCE</scope>
    <source>
        <strain>177R1B</strain>
    </source>
</reference>
<feature type="domain" description="Shikimate dehydrogenase substrate binding N-terminal" evidence="10">
    <location>
        <begin position="9"/>
        <end position="93"/>
    </location>
</feature>
<dbReference type="EC" id="1.1.1.25" evidence="2 8"/>
<evidence type="ECO:0000256" key="8">
    <source>
        <dbReference type="HAMAP-Rule" id="MF_00222"/>
    </source>
</evidence>
<dbReference type="Gene3D" id="3.40.50.10860">
    <property type="entry name" value="Leucine Dehydrogenase, chain A, domain 1"/>
    <property type="match status" value="1"/>
</dbReference>
<evidence type="ECO:0000256" key="1">
    <source>
        <dbReference type="ARBA" id="ARBA00004871"/>
    </source>
</evidence>
<feature type="binding site" evidence="8">
    <location>
        <position position="91"/>
    </location>
    <ligand>
        <name>shikimate</name>
        <dbReference type="ChEBI" id="CHEBI:36208"/>
    </ligand>
</feature>
<dbReference type="STRING" id="632335.Calkr_0811"/>
<keyword evidence="6 8" id="KW-0057">Aromatic amino acid biosynthesis</keyword>
<dbReference type="GO" id="GO:0008652">
    <property type="term" value="P:amino acid biosynthetic process"/>
    <property type="evidence" value="ECO:0007669"/>
    <property type="project" value="UniProtKB-KW"/>
</dbReference>
<comment type="function">
    <text evidence="8">Involved in the biosynthesis of the chorismate, which leads to the biosynthesis of aromatic amino acids. Catalyzes the reversible NADPH linked reduction of 3-dehydroshikimate (DHSA) to yield shikimate (SA).</text>
</comment>
<evidence type="ECO:0000259" key="9">
    <source>
        <dbReference type="Pfam" id="PF01488"/>
    </source>
</evidence>
<dbReference type="PANTHER" id="PTHR21089">
    <property type="entry name" value="SHIKIMATE DEHYDROGENASE"/>
    <property type="match status" value="1"/>
</dbReference>
<proteinExistence type="inferred from homology"/>
<dbReference type="Pfam" id="PF08501">
    <property type="entry name" value="Shikimate_dh_N"/>
    <property type="match status" value="1"/>
</dbReference>
<dbReference type="GO" id="GO:0019632">
    <property type="term" value="P:shikimate metabolic process"/>
    <property type="evidence" value="ECO:0007669"/>
    <property type="project" value="InterPro"/>
</dbReference>
<evidence type="ECO:0000259" key="10">
    <source>
        <dbReference type="Pfam" id="PF08501"/>
    </source>
</evidence>
<dbReference type="SUPFAM" id="SSF51735">
    <property type="entry name" value="NAD(P)-binding Rossmann-fold domains"/>
    <property type="match status" value="1"/>
</dbReference>
<protein>
    <recommendedName>
        <fullName evidence="2 8">Shikimate dehydrogenase (NADP(+))</fullName>
        <shortName evidence="8">SDH</shortName>
        <ecNumber evidence="2 8">1.1.1.25</ecNumber>
    </recommendedName>
</protein>
<reference evidence="11 12" key="2">
    <citation type="journal article" date="2011" name="J. Bacteriol.">
        <title>Complete genome sequences for the anaerobic, extremely thermophilic plant biomass-degrading bacteria Caldicellulosiruptor hydrothermalis, Caldicellulosiruptor kristjanssonii, Caldicellulosiruptor kronotskyensis, Caldicellulosiruptor owensenis, and Caldicellulosiruptor lactoaceticus.</title>
        <authorList>
            <person name="Blumer-Schuette S.E."/>
            <person name="Ozdemir I."/>
            <person name="Mistry D."/>
            <person name="Lucas S."/>
            <person name="Lapidus A."/>
            <person name="Cheng J.F."/>
            <person name="Goodwin L.A."/>
            <person name="Pitluck S."/>
            <person name="Land M.L."/>
            <person name="Hauser L.J."/>
            <person name="Woyke T."/>
            <person name="Mikhailova N."/>
            <person name="Pati A."/>
            <person name="Kyrpides N.C."/>
            <person name="Ivanova N."/>
            <person name="Detter J.C."/>
            <person name="Walston-Davenport K."/>
            <person name="Han S."/>
            <person name="Adams M.W."/>
            <person name="Kelly R.M."/>
        </authorList>
    </citation>
    <scope>NUCLEOTIDE SEQUENCE [LARGE SCALE GENOMIC DNA]</scope>
    <source>
        <strain evidence="12">ATCC 700853 / DSM 12137 / I77R1B</strain>
    </source>
</reference>
<keyword evidence="5 8" id="KW-0560">Oxidoreductase</keyword>
<feature type="binding site" evidence="8">
    <location>
        <begin position="130"/>
        <end position="134"/>
    </location>
    <ligand>
        <name>NADP(+)</name>
        <dbReference type="ChEBI" id="CHEBI:58349"/>
    </ligand>
</feature>
<dbReference type="HOGENOM" id="CLU_044063_0_1_9"/>
<dbReference type="InterPro" id="IPR006151">
    <property type="entry name" value="Shikm_DH/Glu-tRNA_Rdtase"/>
</dbReference>
<dbReference type="CDD" id="cd01065">
    <property type="entry name" value="NAD_bind_Shikimate_DH"/>
    <property type="match status" value="1"/>
</dbReference>
<feature type="binding site" evidence="8">
    <location>
        <position position="224"/>
    </location>
    <ligand>
        <name>NADP(+)</name>
        <dbReference type="ChEBI" id="CHEBI:58349"/>
    </ligand>
</feature>
<dbReference type="UniPathway" id="UPA00053">
    <property type="reaction ID" value="UER00087"/>
</dbReference>
<dbReference type="OrthoDB" id="9792692at2"/>
<dbReference type="SUPFAM" id="SSF53223">
    <property type="entry name" value="Aminoacid dehydrogenase-like, N-terminal domain"/>
    <property type="match status" value="1"/>
</dbReference>
<feature type="binding site" evidence="8">
    <location>
        <position position="106"/>
    </location>
    <ligand>
        <name>shikimate</name>
        <dbReference type="ChEBI" id="CHEBI:36208"/>
    </ligand>
</feature>
<comment type="subunit">
    <text evidence="8">Homodimer.</text>
</comment>